<proteinExistence type="predicted"/>
<evidence type="ECO:0000313" key="1">
    <source>
        <dbReference type="EMBL" id="KAG6580986.1"/>
    </source>
</evidence>
<accession>A0AAV6MGZ7</accession>
<dbReference type="AlphaFoldDB" id="A0AAV6MGZ7"/>
<name>A0AAV6MGZ7_9ROSI</name>
<dbReference type="EMBL" id="JAGKQH010000014">
    <property type="protein sequence ID" value="KAG6580986.1"/>
    <property type="molecule type" value="Genomic_DNA"/>
</dbReference>
<keyword evidence="2" id="KW-1185">Reference proteome</keyword>
<reference evidence="1 2" key="1">
    <citation type="journal article" date="2021" name="Hortic Res">
        <title>The domestication of Cucurbita argyrosperma as revealed by the genome of its wild relative.</title>
        <authorList>
            <person name="Barrera-Redondo J."/>
            <person name="Sanchez-de la Vega G."/>
            <person name="Aguirre-Liguori J.A."/>
            <person name="Castellanos-Morales G."/>
            <person name="Gutierrez-Guerrero Y.T."/>
            <person name="Aguirre-Dugua X."/>
            <person name="Aguirre-Planter E."/>
            <person name="Tenaillon M.I."/>
            <person name="Lira-Saade R."/>
            <person name="Eguiarte L.E."/>
        </authorList>
    </citation>
    <scope>NUCLEOTIDE SEQUENCE [LARGE SCALE GENOMIC DNA]</scope>
    <source>
        <strain evidence="1">JBR-2021</strain>
    </source>
</reference>
<protein>
    <submittedName>
        <fullName evidence="1">Uncharacterized protein</fullName>
    </submittedName>
</protein>
<feature type="non-terminal residue" evidence="1">
    <location>
        <position position="1"/>
    </location>
</feature>
<organism evidence="1 2">
    <name type="scientific">Cucurbita argyrosperma subsp. sororia</name>
    <dbReference type="NCBI Taxonomy" id="37648"/>
    <lineage>
        <taxon>Eukaryota</taxon>
        <taxon>Viridiplantae</taxon>
        <taxon>Streptophyta</taxon>
        <taxon>Embryophyta</taxon>
        <taxon>Tracheophyta</taxon>
        <taxon>Spermatophyta</taxon>
        <taxon>Magnoliopsida</taxon>
        <taxon>eudicotyledons</taxon>
        <taxon>Gunneridae</taxon>
        <taxon>Pentapetalae</taxon>
        <taxon>rosids</taxon>
        <taxon>fabids</taxon>
        <taxon>Cucurbitales</taxon>
        <taxon>Cucurbitaceae</taxon>
        <taxon>Cucurbiteae</taxon>
        <taxon>Cucurbita</taxon>
    </lineage>
</organism>
<evidence type="ECO:0000313" key="2">
    <source>
        <dbReference type="Proteomes" id="UP000685013"/>
    </source>
</evidence>
<sequence length="158" mass="17433">MLKRNMPPIAFMPPFAIGIVHIKLPLPIPLLHRLALFPDVINKRPKNGVPVSAVESEMVESFLIGRRVMKNWFTCGRSFAGSPPDFDAIKFIGNFFVIIHTEYQRLAIFDRLSSQALVLDGAPGGEVVLNSGEGFTSAETLAGVLREGVCDVRIKRTN</sequence>
<comment type="caution">
    <text evidence="1">The sequence shown here is derived from an EMBL/GenBank/DDBJ whole genome shotgun (WGS) entry which is preliminary data.</text>
</comment>
<dbReference type="Proteomes" id="UP000685013">
    <property type="component" value="Chromosome 14"/>
</dbReference>
<gene>
    <name evidence="1" type="ORF">SDJN03_20988</name>
</gene>